<sequence>MADPMKGTPLEGFELPAEVFGLGAAELAYLMSRHETPAGERSRRLLMLDPRSADDAALLAGASSLVSRGWLRLQDDGRAESLSNAALVEYAVGAAVRWTRIGLVGETVSQLDVAVLVESDTVIALMQPRQLASWFIRLGDREGSTGSLVTDLVRERFVADPQAGVLVEVQTLEGSRNLAIRRSGSGFEALADVAGPGTGTGGVVDADGLEDAVSALYREEVSA</sequence>
<gene>
    <name evidence="1" type="ORF">GCM10009740_07460</name>
</gene>
<accession>A0ABN2TV59</accession>
<dbReference type="RefSeq" id="WP_343987717.1">
    <property type="nucleotide sequence ID" value="NZ_BAAANB010000001.1"/>
</dbReference>
<evidence type="ECO:0000313" key="1">
    <source>
        <dbReference type="EMBL" id="GAA2021371.1"/>
    </source>
</evidence>
<dbReference type="EMBL" id="BAAANB010000001">
    <property type="protein sequence ID" value="GAA2021371.1"/>
    <property type="molecule type" value="Genomic_DNA"/>
</dbReference>
<keyword evidence="2" id="KW-1185">Reference proteome</keyword>
<reference evidence="1 2" key="1">
    <citation type="journal article" date="2019" name="Int. J. Syst. Evol. Microbiol.">
        <title>The Global Catalogue of Microorganisms (GCM) 10K type strain sequencing project: providing services to taxonomists for standard genome sequencing and annotation.</title>
        <authorList>
            <consortium name="The Broad Institute Genomics Platform"/>
            <consortium name="The Broad Institute Genome Sequencing Center for Infectious Disease"/>
            <person name="Wu L."/>
            <person name="Ma J."/>
        </authorList>
    </citation>
    <scope>NUCLEOTIDE SEQUENCE [LARGE SCALE GENOMIC DNA]</scope>
    <source>
        <strain evidence="1 2">JCM 14283</strain>
    </source>
</reference>
<proteinExistence type="predicted"/>
<evidence type="ECO:0000313" key="2">
    <source>
        <dbReference type="Proteomes" id="UP001501285"/>
    </source>
</evidence>
<protein>
    <submittedName>
        <fullName evidence="1">Uncharacterized protein</fullName>
    </submittedName>
</protein>
<dbReference type="Proteomes" id="UP001501285">
    <property type="component" value="Unassembled WGS sequence"/>
</dbReference>
<name>A0ABN2TV59_9MICO</name>
<organism evidence="1 2">
    <name type="scientific">Terrabacter terrae</name>
    <dbReference type="NCBI Taxonomy" id="318434"/>
    <lineage>
        <taxon>Bacteria</taxon>
        <taxon>Bacillati</taxon>
        <taxon>Actinomycetota</taxon>
        <taxon>Actinomycetes</taxon>
        <taxon>Micrococcales</taxon>
        <taxon>Intrasporangiaceae</taxon>
        <taxon>Terrabacter</taxon>
    </lineage>
</organism>
<comment type="caution">
    <text evidence="1">The sequence shown here is derived from an EMBL/GenBank/DDBJ whole genome shotgun (WGS) entry which is preliminary data.</text>
</comment>